<accession>A0A8H5GNM6</accession>
<dbReference type="AlphaFoldDB" id="A0A8H5GNM6"/>
<dbReference type="OrthoDB" id="432970at2759"/>
<dbReference type="Pfam" id="PF20179">
    <property type="entry name" value="MSS51_C"/>
    <property type="match status" value="1"/>
</dbReference>
<keyword evidence="4" id="KW-1185">Reference proteome</keyword>
<evidence type="ECO:0000313" key="4">
    <source>
        <dbReference type="Proteomes" id="UP000518752"/>
    </source>
</evidence>
<proteinExistence type="predicted"/>
<evidence type="ECO:0000313" key="2">
    <source>
        <dbReference type="EMBL" id="KAF5360216.1"/>
    </source>
</evidence>
<sequence length="436" mass="48349">MSQPCQKNDWSSHKALCRALHDVENNPVAKSGLLFYLSPNPSSDSDNLNVICSSNTTNLTNLVNLSLGRPMNLIEQNLVLHEPKCLACSRSDRIIRIETGDPSAGLKSCPACHLAFYCSDTHWDAVSHKHASDPSQDGYDGLSQCALNLNIIRDTKVNSVIAPPGSGEVFKWAPERVKPKWEALPDEGAWDAEYGGFLREEKISMFGSSELGPPVEPFLRASSDGLSFPLTILYALQNLNKGSMSRDTLTIHILGATYDKELIYGQLFEEILHCLPKVKTLELVLCGPELGLLESGLNSEVDMDTCPICRSEGRKRVHQHIAEKYHDYASERRYKFTKPDLAIAFNSGLSQVEVESWERTIRFLVDEKIPSVFTSFNREEAEAEATILREAGADLLPLLGPRKNPWGSQLLRPEPTKVTGYYAVNGWLCAGFGGRP</sequence>
<dbReference type="PANTHER" id="PTHR28069">
    <property type="entry name" value="GH20023P"/>
    <property type="match status" value="1"/>
</dbReference>
<dbReference type="EMBL" id="JAACJN010000217">
    <property type="protein sequence ID" value="KAF5360216.1"/>
    <property type="molecule type" value="Genomic_DNA"/>
</dbReference>
<name>A0A8H5GNM6_9AGAR</name>
<organism evidence="3 4">
    <name type="scientific">Collybiopsis confluens</name>
    <dbReference type="NCBI Taxonomy" id="2823264"/>
    <lineage>
        <taxon>Eukaryota</taxon>
        <taxon>Fungi</taxon>
        <taxon>Dikarya</taxon>
        <taxon>Basidiomycota</taxon>
        <taxon>Agaricomycotina</taxon>
        <taxon>Agaricomycetes</taxon>
        <taxon>Agaricomycetidae</taxon>
        <taxon>Agaricales</taxon>
        <taxon>Marasmiineae</taxon>
        <taxon>Omphalotaceae</taxon>
        <taxon>Collybiopsis</taxon>
    </lineage>
</organism>
<dbReference type="InterPro" id="IPR046824">
    <property type="entry name" value="Mss51-like_C"/>
</dbReference>
<dbReference type="PANTHER" id="PTHR28069:SF2">
    <property type="entry name" value="GH20023P"/>
    <property type="match status" value="1"/>
</dbReference>
<reference evidence="3 4" key="1">
    <citation type="journal article" date="2020" name="ISME J.">
        <title>Uncovering the hidden diversity of litter-decomposition mechanisms in mushroom-forming fungi.</title>
        <authorList>
            <person name="Floudas D."/>
            <person name="Bentzer J."/>
            <person name="Ahren D."/>
            <person name="Johansson T."/>
            <person name="Persson P."/>
            <person name="Tunlid A."/>
        </authorList>
    </citation>
    <scope>NUCLEOTIDE SEQUENCE [LARGE SCALE GENOMIC DNA]</scope>
    <source>
        <strain evidence="3 4">CBS 406.79</strain>
    </source>
</reference>
<dbReference type="Proteomes" id="UP000518752">
    <property type="component" value="Unassembled WGS sequence"/>
</dbReference>
<comment type="caution">
    <text evidence="3">The sequence shown here is derived from an EMBL/GenBank/DDBJ whole genome shotgun (WGS) entry which is preliminary data.</text>
</comment>
<feature type="domain" description="Mitochondrial splicing suppressor 51-like C-terminal" evidence="1">
    <location>
        <begin position="229"/>
        <end position="414"/>
    </location>
</feature>
<gene>
    <name evidence="3" type="ORF">D9757_010531</name>
    <name evidence="2" type="ORF">D9757_011407</name>
</gene>
<protein>
    <recommendedName>
        <fullName evidence="1">Mitochondrial splicing suppressor 51-like C-terminal domain-containing protein</fullName>
    </recommendedName>
</protein>
<evidence type="ECO:0000259" key="1">
    <source>
        <dbReference type="Pfam" id="PF20179"/>
    </source>
</evidence>
<evidence type="ECO:0000313" key="3">
    <source>
        <dbReference type="EMBL" id="KAF5368292.1"/>
    </source>
</evidence>
<dbReference type="EMBL" id="JAACJN010000134">
    <property type="protein sequence ID" value="KAF5368292.1"/>
    <property type="molecule type" value="Genomic_DNA"/>
</dbReference>